<feature type="transmembrane region" description="Helical" evidence="15">
    <location>
        <begin position="147"/>
        <end position="169"/>
    </location>
</feature>
<feature type="transmembrane region" description="Helical" evidence="15">
    <location>
        <begin position="414"/>
        <end position="438"/>
    </location>
</feature>
<dbReference type="GO" id="GO:0015149">
    <property type="term" value="F:hexose transmembrane transporter activity"/>
    <property type="evidence" value="ECO:0007669"/>
    <property type="project" value="TreeGrafter"/>
</dbReference>
<dbReference type="Gene3D" id="1.20.1250.20">
    <property type="entry name" value="MFS general substrate transporter like domains"/>
    <property type="match status" value="1"/>
</dbReference>
<feature type="transmembrane region" description="Helical" evidence="15">
    <location>
        <begin position="58"/>
        <end position="76"/>
    </location>
</feature>
<comment type="catalytic activity">
    <reaction evidence="9">
        <text>D-xylose(out) = D-xylose(in)</text>
        <dbReference type="Rhea" id="RHEA:78427"/>
        <dbReference type="ChEBI" id="CHEBI:53455"/>
    </reaction>
    <physiologicalReaction direction="left-to-right" evidence="9">
        <dbReference type="Rhea" id="RHEA:78428"/>
    </physiologicalReaction>
</comment>
<feature type="domain" description="Major facilitator superfamily (MFS) profile" evidence="16">
    <location>
        <begin position="61"/>
        <end position="505"/>
    </location>
</feature>
<dbReference type="InterPro" id="IPR045263">
    <property type="entry name" value="GLUT"/>
</dbReference>
<dbReference type="InterPro" id="IPR003663">
    <property type="entry name" value="Sugar/inositol_transpt"/>
</dbReference>
<organism evidence="17 18">
    <name type="scientific">Aphanomyces euteiches</name>
    <dbReference type="NCBI Taxonomy" id="100861"/>
    <lineage>
        <taxon>Eukaryota</taxon>
        <taxon>Sar</taxon>
        <taxon>Stramenopiles</taxon>
        <taxon>Oomycota</taxon>
        <taxon>Saprolegniomycetes</taxon>
        <taxon>Saprolegniales</taxon>
        <taxon>Verrucalvaceae</taxon>
        <taxon>Aphanomyces</taxon>
    </lineage>
</organism>
<feature type="transmembrane region" description="Helical" evidence="15">
    <location>
        <begin position="320"/>
        <end position="343"/>
    </location>
</feature>
<evidence type="ECO:0000256" key="4">
    <source>
        <dbReference type="ARBA" id="ARBA00022692"/>
    </source>
</evidence>
<feature type="transmembrane region" description="Helical" evidence="15">
    <location>
        <begin position="481"/>
        <end position="501"/>
    </location>
</feature>
<evidence type="ECO:0000256" key="10">
    <source>
        <dbReference type="ARBA" id="ARBA00044662"/>
    </source>
</evidence>
<reference evidence="17 18" key="1">
    <citation type="submission" date="2019-07" db="EMBL/GenBank/DDBJ databases">
        <title>Genomics analysis of Aphanomyces spp. identifies a new class of oomycete effector associated with host adaptation.</title>
        <authorList>
            <person name="Gaulin E."/>
        </authorList>
    </citation>
    <scope>NUCLEOTIDE SEQUENCE [LARGE SCALE GENOMIC DNA]</scope>
    <source>
        <strain evidence="17 18">ATCC 201684</strain>
    </source>
</reference>
<dbReference type="PROSITE" id="PS00216">
    <property type="entry name" value="SUGAR_TRANSPORT_1"/>
    <property type="match status" value="1"/>
</dbReference>
<keyword evidence="18" id="KW-1185">Reference proteome</keyword>
<evidence type="ECO:0000256" key="1">
    <source>
        <dbReference type="ARBA" id="ARBA00004141"/>
    </source>
</evidence>
<evidence type="ECO:0000256" key="11">
    <source>
        <dbReference type="ARBA" id="ARBA00044668"/>
    </source>
</evidence>
<evidence type="ECO:0000256" key="15">
    <source>
        <dbReference type="SAM" id="Phobius"/>
    </source>
</evidence>
<dbReference type="PRINTS" id="PR00171">
    <property type="entry name" value="SUGRTRNSPORT"/>
</dbReference>
<evidence type="ECO:0000259" key="16">
    <source>
        <dbReference type="PROSITE" id="PS50850"/>
    </source>
</evidence>
<evidence type="ECO:0000256" key="12">
    <source>
        <dbReference type="ARBA" id="ARBA00044710"/>
    </source>
</evidence>
<dbReference type="GO" id="GO:0016020">
    <property type="term" value="C:membrane"/>
    <property type="evidence" value="ECO:0007669"/>
    <property type="project" value="UniProtKB-SubCell"/>
</dbReference>
<comment type="catalytic activity">
    <reaction evidence="10">
        <text>D-mannose(out) = D-mannose(in)</text>
        <dbReference type="Rhea" id="RHEA:78391"/>
        <dbReference type="ChEBI" id="CHEBI:4208"/>
    </reaction>
    <physiologicalReaction direction="left-to-right" evidence="10">
        <dbReference type="Rhea" id="RHEA:78392"/>
    </physiologicalReaction>
</comment>
<accession>A0A6G0XYJ3</accession>
<dbReference type="SUPFAM" id="SSF103473">
    <property type="entry name" value="MFS general substrate transporter"/>
    <property type="match status" value="1"/>
</dbReference>
<protein>
    <recommendedName>
        <fullName evidence="13">Hexose transporter 1</fullName>
    </recommendedName>
</protein>
<comment type="caution">
    <text evidence="17">The sequence shown here is derived from an EMBL/GenBank/DDBJ whole genome shotgun (WGS) entry which is preliminary data.</text>
</comment>
<keyword evidence="3 14" id="KW-0813">Transport</keyword>
<evidence type="ECO:0000313" key="17">
    <source>
        <dbReference type="EMBL" id="KAF0745625.1"/>
    </source>
</evidence>
<dbReference type="Pfam" id="PF00083">
    <property type="entry name" value="Sugar_tr"/>
    <property type="match status" value="1"/>
</dbReference>
<keyword evidence="6 15" id="KW-0472">Membrane</keyword>
<feature type="transmembrane region" description="Helical" evidence="15">
    <location>
        <begin position="116"/>
        <end position="135"/>
    </location>
</feature>
<evidence type="ECO:0000256" key="5">
    <source>
        <dbReference type="ARBA" id="ARBA00022989"/>
    </source>
</evidence>
<evidence type="ECO:0000256" key="2">
    <source>
        <dbReference type="ARBA" id="ARBA00011738"/>
    </source>
</evidence>
<dbReference type="NCBIfam" id="TIGR00879">
    <property type="entry name" value="SP"/>
    <property type="match status" value="1"/>
</dbReference>
<sequence>MAVETPTAPYEAYDVENHDKQAKSIRLQRRATSSRTMSRLDSMLQEDQSKALQPSRELYITVAIALIGAIQFGWLMSELNYKQYHIKQICQLPVQVIQAKYPDYCVLYRGHTHHEWVMTTTAWVVGGAIGALVSGIPADYIGRRNGLALNAVIMIAGGIIQSSAGTIYVMAVGRLISGIASGGSINISNVLISEITPFNMRSFFLCGLQVGISLGVLLVTTVHYGMNSEAYTWRILVGVPIVFGIIILALLPFIEESPVWLIAHGKLDQARATLTRLYLPHDTDAVLAAMVASHEDEKHEYAGNVKRWTLLFTPKYRKQLVVACVLCAMQQLCGINAIMYYSASIFDSIGIHDPRYANTIVAAARLHDIVFAAKLLDRFNRRPLLLGCMTLMALAGGGLVACLCNSSYTSTNYLSVVALVVFVAGYCLSIGPMSWMIANELFPDFLNARAGAIGTFCTWVCNVFVSVYFQQMADPANLGNYAFLVFSGCLAVAVVFTYFCVPETNHKTYSEIEAAFYVAPTAPDAADKEAPEP</sequence>
<dbReference type="PANTHER" id="PTHR23503:SF8">
    <property type="entry name" value="FACILITATED GLUCOSE TRANSPORTER PROTEIN 1"/>
    <property type="match status" value="1"/>
</dbReference>
<comment type="subunit">
    <text evidence="2">Homodimer.</text>
</comment>
<evidence type="ECO:0000256" key="9">
    <source>
        <dbReference type="ARBA" id="ARBA00044656"/>
    </source>
</evidence>
<evidence type="ECO:0000256" key="14">
    <source>
        <dbReference type="RuleBase" id="RU003346"/>
    </source>
</evidence>
<evidence type="ECO:0000256" key="3">
    <source>
        <dbReference type="ARBA" id="ARBA00022448"/>
    </source>
</evidence>
<feature type="transmembrane region" description="Helical" evidence="15">
    <location>
        <begin position="231"/>
        <end position="254"/>
    </location>
</feature>
<keyword evidence="4 15" id="KW-0812">Transmembrane</keyword>
<feature type="transmembrane region" description="Helical" evidence="15">
    <location>
        <begin position="204"/>
        <end position="225"/>
    </location>
</feature>
<dbReference type="InterPro" id="IPR005829">
    <property type="entry name" value="Sugar_transporter_CS"/>
</dbReference>
<keyword evidence="5 15" id="KW-1133">Transmembrane helix</keyword>
<comment type="subcellular location">
    <subcellularLocation>
        <location evidence="1">Membrane</location>
        <topology evidence="1">Multi-pass membrane protein</topology>
    </subcellularLocation>
</comment>
<comment type="catalytic activity">
    <reaction evidence="8">
        <text>D-glucose(out) = D-glucose(in)</text>
        <dbReference type="Rhea" id="RHEA:60376"/>
        <dbReference type="ChEBI" id="CHEBI:4167"/>
    </reaction>
    <physiologicalReaction direction="left-to-right" evidence="8">
        <dbReference type="Rhea" id="RHEA:60377"/>
    </physiologicalReaction>
</comment>
<evidence type="ECO:0000313" key="18">
    <source>
        <dbReference type="Proteomes" id="UP000481153"/>
    </source>
</evidence>
<dbReference type="InterPro" id="IPR020846">
    <property type="entry name" value="MFS_dom"/>
</dbReference>
<comment type="catalytic activity">
    <reaction evidence="7">
        <text>D-galactose(in) = D-galactose(out)</text>
        <dbReference type="Rhea" id="RHEA:34915"/>
        <dbReference type="ChEBI" id="CHEBI:4139"/>
    </reaction>
    <physiologicalReaction direction="right-to-left" evidence="7">
        <dbReference type="Rhea" id="RHEA:34917"/>
    </physiologicalReaction>
</comment>
<dbReference type="PROSITE" id="PS50850">
    <property type="entry name" value="MFS"/>
    <property type="match status" value="1"/>
</dbReference>
<comment type="catalytic activity">
    <reaction evidence="11">
        <text>D-glucosamine(out) = D-glucosamine(in)</text>
        <dbReference type="Rhea" id="RHEA:78423"/>
        <dbReference type="ChEBI" id="CHEBI:58723"/>
    </reaction>
    <physiologicalReaction direction="left-to-right" evidence="11">
        <dbReference type="Rhea" id="RHEA:78424"/>
    </physiologicalReaction>
</comment>
<evidence type="ECO:0000256" key="8">
    <source>
        <dbReference type="ARBA" id="ARBA00044648"/>
    </source>
</evidence>
<comment type="catalytic activity">
    <reaction evidence="12">
        <text>D-fructose(out) = D-fructose(in)</text>
        <dbReference type="Rhea" id="RHEA:60372"/>
        <dbReference type="ChEBI" id="CHEBI:37721"/>
    </reaction>
    <physiologicalReaction direction="left-to-right" evidence="12">
        <dbReference type="Rhea" id="RHEA:60373"/>
    </physiologicalReaction>
</comment>
<proteinExistence type="inferred from homology"/>
<name>A0A6G0XYJ3_9STRA</name>
<feature type="transmembrane region" description="Helical" evidence="15">
    <location>
        <begin position="384"/>
        <end position="408"/>
    </location>
</feature>
<dbReference type="InterPro" id="IPR005828">
    <property type="entry name" value="MFS_sugar_transport-like"/>
</dbReference>
<gene>
    <name evidence="17" type="ORF">Ae201684_000078</name>
</gene>
<feature type="transmembrane region" description="Helical" evidence="15">
    <location>
        <begin position="450"/>
        <end position="469"/>
    </location>
</feature>
<evidence type="ECO:0000256" key="6">
    <source>
        <dbReference type="ARBA" id="ARBA00023136"/>
    </source>
</evidence>
<dbReference type="AlphaFoldDB" id="A0A6G0XYJ3"/>
<evidence type="ECO:0000256" key="7">
    <source>
        <dbReference type="ARBA" id="ARBA00044637"/>
    </source>
</evidence>
<dbReference type="EMBL" id="VJMJ01000001">
    <property type="protein sequence ID" value="KAF0745625.1"/>
    <property type="molecule type" value="Genomic_DNA"/>
</dbReference>
<comment type="similarity">
    <text evidence="14">Belongs to the major facilitator superfamily. Sugar transporter (TC 2.A.1.1) family.</text>
</comment>
<dbReference type="PROSITE" id="PS00217">
    <property type="entry name" value="SUGAR_TRANSPORT_2"/>
    <property type="match status" value="1"/>
</dbReference>
<dbReference type="InterPro" id="IPR036259">
    <property type="entry name" value="MFS_trans_sf"/>
</dbReference>
<dbReference type="PANTHER" id="PTHR23503">
    <property type="entry name" value="SOLUTE CARRIER FAMILY 2"/>
    <property type="match status" value="1"/>
</dbReference>
<evidence type="ECO:0000256" key="13">
    <source>
        <dbReference type="ARBA" id="ARBA00044780"/>
    </source>
</evidence>
<dbReference type="VEuPathDB" id="FungiDB:AeMF1_011472"/>
<feature type="transmembrane region" description="Helical" evidence="15">
    <location>
        <begin position="175"/>
        <end position="192"/>
    </location>
</feature>
<dbReference type="Proteomes" id="UP000481153">
    <property type="component" value="Unassembled WGS sequence"/>
</dbReference>